<feature type="region of interest" description="Disordered" evidence="1">
    <location>
        <begin position="1029"/>
        <end position="1071"/>
    </location>
</feature>
<dbReference type="InterPro" id="IPR011993">
    <property type="entry name" value="PH-like_dom_sf"/>
</dbReference>
<feature type="region of interest" description="Disordered" evidence="1">
    <location>
        <begin position="2111"/>
        <end position="2131"/>
    </location>
</feature>
<dbReference type="PANTHER" id="PTHR13743:SF123">
    <property type="entry name" value="PROTEIN FAN"/>
    <property type="match status" value="1"/>
</dbReference>
<dbReference type="PANTHER" id="PTHR13743">
    <property type="entry name" value="BEIGE/BEACH-RELATED"/>
    <property type="match status" value="1"/>
</dbReference>
<dbReference type="Proteomes" id="UP001224775">
    <property type="component" value="Unassembled WGS sequence"/>
</dbReference>
<proteinExistence type="predicted"/>
<dbReference type="InterPro" id="IPR000409">
    <property type="entry name" value="BEACH_dom"/>
</dbReference>
<dbReference type="SUPFAM" id="SSF81837">
    <property type="entry name" value="BEACH domain"/>
    <property type="match status" value="1"/>
</dbReference>
<dbReference type="InterPro" id="IPR015943">
    <property type="entry name" value="WD40/YVTN_repeat-like_dom_sf"/>
</dbReference>
<accession>A0AAD8YA76</accession>
<evidence type="ECO:0000313" key="4">
    <source>
        <dbReference type="EMBL" id="KAK1741335.1"/>
    </source>
</evidence>
<feature type="region of interest" description="Disordered" evidence="1">
    <location>
        <begin position="519"/>
        <end position="540"/>
    </location>
</feature>
<evidence type="ECO:0000313" key="5">
    <source>
        <dbReference type="Proteomes" id="UP001224775"/>
    </source>
</evidence>
<dbReference type="PROSITE" id="PS50197">
    <property type="entry name" value="BEACH"/>
    <property type="match status" value="1"/>
</dbReference>
<protein>
    <submittedName>
        <fullName evidence="4">BEACH domain-containing protein</fullName>
    </submittedName>
</protein>
<dbReference type="SUPFAM" id="SSF50729">
    <property type="entry name" value="PH domain-like"/>
    <property type="match status" value="1"/>
</dbReference>
<organism evidence="4 5">
    <name type="scientific">Skeletonema marinoi</name>
    <dbReference type="NCBI Taxonomy" id="267567"/>
    <lineage>
        <taxon>Eukaryota</taxon>
        <taxon>Sar</taxon>
        <taxon>Stramenopiles</taxon>
        <taxon>Ochrophyta</taxon>
        <taxon>Bacillariophyta</taxon>
        <taxon>Coscinodiscophyceae</taxon>
        <taxon>Thalassiosirophycidae</taxon>
        <taxon>Thalassiosirales</taxon>
        <taxon>Skeletonemataceae</taxon>
        <taxon>Skeletonema</taxon>
        <taxon>Skeletonema marinoi-dohrnii complex</taxon>
    </lineage>
</organism>
<feature type="domain" description="BEACH" evidence="2">
    <location>
        <begin position="1790"/>
        <end position="2083"/>
    </location>
</feature>
<evidence type="ECO:0000259" key="2">
    <source>
        <dbReference type="PROSITE" id="PS50197"/>
    </source>
</evidence>
<comment type="caution">
    <text evidence="4">The sequence shown here is derived from an EMBL/GenBank/DDBJ whole genome shotgun (WGS) entry which is preliminary data.</text>
</comment>
<dbReference type="Pfam" id="PF02138">
    <property type="entry name" value="Beach"/>
    <property type="match status" value="1"/>
</dbReference>
<feature type="region of interest" description="Disordered" evidence="1">
    <location>
        <begin position="773"/>
        <end position="793"/>
    </location>
</feature>
<evidence type="ECO:0000256" key="1">
    <source>
        <dbReference type="SAM" id="MobiDB-lite"/>
    </source>
</evidence>
<dbReference type="Gene3D" id="1.10.1540.10">
    <property type="entry name" value="BEACH domain"/>
    <property type="match status" value="1"/>
</dbReference>
<feature type="domain" description="BEACH-type PH" evidence="3">
    <location>
        <begin position="1630"/>
        <end position="1775"/>
    </location>
</feature>
<feature type="region of interest" description="Disordered" evidence="1">
    <location>
        <begin position="1"/>
        <end position="34"/>
    </location>
</feature>
<feature type="compositionally biased region" description="Basic and acidic residues" evidence="1">
    <location>
        <begin position="1572"/>
        <end position="1586"/>
    </location>
</feature>
<gene>
    <name evidence="4" type="ORF">QTG54_007813</name>
</gene>
<dbReference type="SMART" id="SM01026">
    <property type="entry name" value="Beach"/>
    <property type="match status" value="1"/>
</dbReference>
<dbReference type="CDD" id="cd06071">
    <property type="entry name" value="Beach"/>
    <property type="match status" value="1"/>
</dbReference>
<feature type="region of interest" description="Disordered" evidence="1">
    <location>
        <begin position="1517"/>
        <end position="1591"/>
    </location>
</feature>
<dbReference type="InterPro" id="IPR023362">
    <property type="entry name" value="PH-BEACH_dom"/>
</dbReference>
<feature type="compositionally biased region" description="Basic and acidic residues" evidence="1">
    <location>
        <begin position="805"/>
        <end position="815"/>
    </location>
</feature>
<dbReference type="EMBL" id="JATAAI010000013">
    <property type="protein sequence ID" value="KAK1741335.1"/>
    <property type="molecule type" value="Genomic_DNA"/>
</dbReference>
<dbReference type="Gene3D" id="2.130.10.10">
    <property type="entry name" value="YVTN repeat-like/Quinoprotein amine dehydrogenase"/>
    <property type="match status" value="1"/>
</dbReference>
<evidence type="ECO:0000259" key="3">
    <source>
        <dbReference type="PROSITE" id="PS51783"/>
    </source>
</evidence>
<feature type="region of interest" description="Disordered" evidence="1">
    <location>
        <begin position="805"/>
        <end position="834"/>
    </location>
</feature>
<dbReference type="Pfam" id="PF14844">
    <property type="entry name" value="PH_BEACH"/>
    <property type="match status" value="1"/>
</dbReference>
<name>A0AAD8YA76_9STRA</name>
<dbReference type="PROSITE" id="PS51783">
    <property type="entry name" value="PH_BEACH"/>
    <property type="match status" value="1"/>
</dbReference>
<dbReference type="Gene3D" id="2.30.29.30">
    <property type="entry name" value="Pleckstrin-homology domain (PH domain)/Phosphotyrosine-binding domain (PTB)"/>
    <property type="match status" value="1"/>
</dbReference>
<feature type="compositionally biased region" description="Acidic residues" evidence="1">
    <location>
        <begin position="1528"/>
        <end position="1539"/>
    </location>
</feature>
<dbReference type="InterPro" id="IPR036372">
    <property type="entry name" value="BEACH_dom_sf"/>
</dbReference>
<feature type="region of interest" description="Disordered" evidence="1">
    <location>
        <begin position="977"/>
        <end position="996"/>
    </location>
</feature>
<feature type="compositionally biased region" description="Polar residues" evidence="1">
    <location>
        <begin position="1550"/>
        <end position="1560"/>
    </location>
</feature>
<reference evidence="4" key="1">
    <citation type="submission" date="2023-06" db="EMBL/GenBank/DDBJ databases">
        <title>Survivors Of The Sea: Transcriptome response of Skeletonema marinoi to long-term dormancy.</title>
        <authorList>
            <person name="Pinder M.I.M."/>
            <person name="Kourtchenko O."/>
            <person name="Robertson E.K."/>
            <person name="Larsson T."/>
            <person name="Maumus F."/>
            <person name="Osuna-Cruz C.M."/>
            <person name="Vancaester E."/>
            <person name="Stenow R."/>
            <person name="Vandepoele K."/>
            <person name="Ploug H."/>
            <person name="Bruchert V."/>
            <person name="Godhe A."/>
            <person name="Topel M."/>
        </authorList>
    </citation>
    <scope>NUCLEOTIDE SEQUENCE</scope>
    <source>
        <strain evidence="4">R05AC</strain>
    </source>
</reference>
<sequence length="2634" mass="288629">MTLGGASLQSPSSNGSKKRIVCPPSAAPSRIGGADSVPKVGIVRPIPPNPPLSTAGLEIIGNAQYHNVTRAYIAQENSRCSEMKVLTSLDGDDDSPSVSFSRSIQASDAISLALLPFRLALPRAGNEEVNDIQRGLRLESFSHLNDLLANGADLAGRLIDFIAECTRCSGGSMRDEALQNGIVHVVVTLVRKVLIRGARLGLLNKNRSSERRISPRSKMRNKSSREDFDYDHDHESSCPSFIPVAIYTAMVGLIDVCCGPTLETAKREEPFSILNPYRGILRVRRASDFALTAFFGLAMDFDFLGSDPLAAASILEAISKRYCPCLQPSSKGSSSGFNSDDYGTLLRKQINLQYFLDTIRVRFDKSVIAGSQEKATSEQISTSTIEEAYESIAVSLSDILYNMLITTLTSSAGPSVTLGERDVGALVATLTECPLGSVCAHVVTTTIAKLLVKCGVMSPLYLRDRDSLVLSSAQTQKKKSNRKRSADDIALESRFGRNMMLCHYHDVVAPLLLSRSVPRMHSQETDSSKEKSDEKESQRQACSLEYAENSQLLDWTYHWRLSLLTYTWLCSIASADEGRSSSTQTGRLLLTSANAGHLGWAFQGQNSNQNTSEADVIATLSDYLVLNSPSDKGGVNLIIKKAEATSRRLSTFMTLVPGISLSLLSPSTGESKIISSEAAVAAEMLKDLLTMLSHSIQALYGSKKGGLLAHAPGSKSGAQLAKAKNLFVAAAKEYAPYLLKVVMMLIGPIQESRKLTKAKPSVIDEQQGAPDIDVEKIELPTNKSRRDRSDSVLSEKDWVDVNKSARDRLSTEESVSRALPSSAPSTRSTKNESLEQRVFRNLSSCQDIALYAVSRLVAQAMKYGGGEASTAVWRVVVSALSENHDLNALDITEMSIAVSKEESGEESEEPTDKSETIAKQLSKPTVCHLTALVLSKFARHHDRHSSSHRSPWNLETCSAVARLMDLVEEKKLLSGPDQVRGGIDDSDRGSISSKETVSVSRKYSIDQVRLLKALLEVMESGRESGGWAQIESMSKGGIIPQTGKGNSTSDDENGNGKPADAHVKRRGSTKKSENSKLLLPILQSCLRTVIPCMGMVRSEAVVISSSSGSSAATSVLLELISTELHLSLESAISGLAFPVSRDIFMSAAASLRRSISFHKSSKDAKAVMICCNLLLAVVDAMRIRYLGERSRIEKASYGVYEDDNEASTSKDDKGEADGSSGGKEEGMNSQLVEKLILGEDILPNGSADADFVAFPGDDNTGDESNNSVTSSMGWSHYKGLGAALSRFHREGMSGSMATFEDKANLSLSILEKFIDNWDKLQIQDAAEAELIDLFDENMHLGNSSCKSAAEELDPQSSYRTPFSSKNNKEIITASDAITRFSEAMLMLKHQHQYIAFEYLLSRRFNRVVFAERLCWKTWMDWIDVSKCNALWERCLADGGRDFGSKLATLPMFPQFPRFIPSYLDHSPSERSSASNIDDQQEVQTVNLRSSLVSQGIKIVDIMKREMSEELLERLDTLNESPDSANAGEQDDDDDDDDLDVMFPENRRESIAQSESEQNFGSFEVSVQEEYDESRLQMQEKDSEDQSKTLSGQQINQLQPDQGNFHFAPSSFSFQPDINSLHSMGQGARLGGGSLEEYYGTCVHVKPEWSRKCTLLLTDSHLVLEYDDGDGFVEGEKESRRKSDLSGYELKDHDEVQLMNEALRPKAMRWNVSETSHIYLRRYRLRDSALELFFIPSAGAMSGGSAFFAGSRSLFIDFGAGSWGNTRRDDAANAIMKRAPMQAVKQWPDRSGQFLHDELKKFTHAWSHGAISNFDYLMGLNCLAGRSFNDICQYPVMPWVLSNYTSEEVPDLTDVSNFRDLSKPIGALNEQRLEELIDRFNSFDDPTMPPFMYGSHYSTSAGVVCHFLLRLHPFSSLHRHLQSGHFDVADRLFSSVQRTWDMCTGRSAAEVKELTPEFYCNPAFLRNSNELKLGTMQDGEVLGDVILPPWAKGSPEKFVEVMRLALESDICSEMLPDWIDLIFGKKQQGKSAIEANNVFFYLTYYGSVDVASIEDEALRHATELQIAHFGQCPMQLFYRRHAKKHSREISVRSRRQTLSNLYDLNSVVLNNKRPAAEEEEGKESEETSDKQSEIVKQLPFSNAPLSYWVHLGAPPPGPHAPLVSIRLALTDRCLAVDSKGIFHFFRWAWKPEFKDETSDDDDDDGYTSEETSLTTEIDIFKDAGCFVAQRELFSFRTIPRLPFSSAARNAVVCVSQTLFANRSLLLVLSDGDGRGALAMQLVDPVKGAIRGEVIVPAAHADRITTMKMDPIGTAAGQGGVGGELAIVGSADGSVSLWRFISSHFWPLRPRLRMMGHAGAAVHAVAISSSLGICASVSSERCCLFDIGNGAMVRNLSPPKVGSDLFESILLEGDKVVTTFADTSALSFSALGFIIAVCSTKIMRKGELIKEVTSIELFTVEGRHVSSRTIQPHEGVPSNIISTIDGKAVFVCGGGKISVLLVSTLQPLKLVDEWQLSTDGENNDPSKHVAYDLDFGPTIARPVVAAAACSEGALRLHALQGISKWSQENQRTSVSTAVGNVLALPAQTVKNALGGVAGFGSKFMGFGKEIGKEAVSVVKEREGGGGGGGGFFFRKK</sequence>
<dbReference type="SUPFAM" id="SSF101898">
    <property type="entry name" value="NHL repeat"/>
    <property type="match status" value="1"/>
</dbReference>
<feature type="compositionally biased region" description="Basic and acidic residues" evidence="1">
    <location>
        <begin position="521"/>
        <end position="538"/>
    </location>
</feature>
<feature type="compositionally biased region" description="Basic and acidic residues" evidence="1">
    <location>
        <begin position="1208"/>
        <end position="1226"/>
    </location>
</feature>
<dbReference type="InterPro" id="IPR050865">
    <property type="entry name" value="BEACH_Domain"/>
</dbReference>
<keyword evidence="5" id="KW-1185">Reference proteome</keyword>
<feature type="non-terminal residue" evidence="4">
    <location>
        <position position="2634"/>
    </location>
</feature>
<feature type="region of interest" description="Disordered" evidence="1">
    <location>
        <begin position="1202"/>
        <end position="1226"/>
    </location>
</feature>